<protein>
    <recommendedName>
        <fullName evidence="3">DUF222 domain-containing protein</fullName>
    </recommendedName>
</protein>
<proteinExistence type="predicted"/>
<evidence type="ECO:0008006" key="3">
    <source>
        <dbReference type="Google" id="ProtNLM"/>
    </source>
</evidence>
<name>A0ABY7ZSX4_9ACTN</name>
<keyword evidence="2" id="KW-1185">Reference proteome</keyword>
<organism evidence="1 2">
    <name type="scientific">Micromonospora cathayae</name>
    <dbReference type="NCBI Taxonomy" id="3028804"/>
    <lineage>
        <taxon>Bacteria</taxon>
        <taxon>Bacillati</taxon>
        <taxon>Actinomycetota</taxon>
        <taxon>Actinomycetes</taxon>
        <taxon>Micromonosporales</taxon>
        <taxon>Micromonosporaceae</taxon>
        <taxon>Micromonospora</taxon>
    </lineage>
</organism>
<gene>
    <name evidence="1" type="ORF">PVK37_06865</name>
</gene>
<accession>A0ABY7ZSX4</accession>
<dbReference type="RefSeq" id="WP_275032920.1">
    <property type="nucleotide sequence ID" value="NZ_CP118615.1"/>
</dbReference>
<evidence type="ECO:0000313" key="1">
    <source>
        <dbReference type="EMBL" id="WDZ86135.1"/>
    </source>
</evidence>
<evidence type="ECO:0000313" key="2">
    <source>
        <dbReference type="Proteomes" id="UP001219605"/>
    </source>
</evidence>
<dbReference type="Proteomes" id="UP001219605">
    <property type="component" value="Chromosome"/>
</dbReference>
<reference evidence="1 2" key="1">
    <citation type="submission" date="2023-02" db="EMBL/GenBank/DDBJ databases">
        <authorList>
            <person name="Mo P."/>
        </authorList>
    </citation>
    <scope>NUCLEOTIDE SEQUENCE [LARGE SCALE GENOMIC DNA]</scope>
    <source>
        <strain evidence="1 2">HUAS 3</strain>
    </source>
</reference>
<sequence length="123" mass="13527">MWGRKRSQIAVDAAELGRTDTVAFDGVGFAARILPETEAYRRLEAALPDRADQVRAEVDRLLEQGSPAGRVYAATLLDRIDPVAARTAWGRLADTDGEFTTFAGCIMGRRTVREYAAEQLAQK</sequence>
<dbReference type="EMBL" id="CP118615">
    <property type="protein sequence ID" value="WDZ86135.1"/>
    <property type="molecule type" value="Genomic_DNA"/>
</dbReference>